<dbReference type="PANTHER" id="PTHR34148">
    <property type="entry name" value="ADENOSYLCOBINAMIDE-GDP RIBAZOLETRANSFERASE"/>
    <property type="match status" value="1"/>
</dbReference>
<evidence type="ECO:0000256" key="12">
    <source>
        <dbReference type="ARBA" id="ARBA00022989"/>
    </source>
</evidence>
<keyword evidence="10 19" id="KW-0812">Transmembrane</keyword>
<feature type="transmembrane region" description="Helical" evidence="19">
    <location>
        <begin position="263"/>
        <end position="282"/>
    </location>
</feature>
<evidence type="ECO:0000256" key="13">
    <source>
        <dbReference type="ARBA" id="ARBA00023136"/>
    </source>
</evidence>
<evidence type="ECO:0000256" key="19">
    <source>
        <dbReference type="HAMAP-Rule" id="MF_00719"/>
    </source>
</evidence>
<protein>
    <recommendedName>
        <fullName evidence="6 19">Adenosylcobinamide-GDP ribazoletransferase</fullName>
        <ecNumber evidence="5 19">2.7.8.26</ecNumber>
    </recommendedName>
    <alternativeName>
        <fullName evidence="16 19">Cobalamin synthase</fullName>
    </alternativeName>
    <alternativeName>
        <fullName evidence="15 19">Cobalamin-5'-phosphate synthase</fullName>
    </alternativeName>
</protein>
<keyword evidence="9 19" id="KW-0808">Transferase</keyword>
<evidence type="ECO:0000256" key="3">
    <source>
        <dbReference type="ARBA" id="ARBA00004663"/>
    </source>
</evidence>
<evidence type="ECO:0000256" key="9">
    <source>
        <dbReference type="ARBA" id="ARBA00022679"/>
    </source>
</evidence>
<evidence type="ECO:0000256" key="11">
    <source>
        <dbReference type="ARBA" id="ARBA00022842"/>
    </source>
</evidence>
<keyword evidence="7 19" id="KW-1003">Cell membrane</keyword>
<dbReference type="PANTHER" id="PTHR34148:SF1">
    <property type="entry name" value="ADENOSYLCOBINAMIDE-GDP RIBAZOLETRANSFERASE"/>
    <property type="match status" value="1"/>
</dbReference>
<keyword evidence="8 19" id="KW-0169">Cobalamin biosynthesis</keyword>
<evidence type="ECO:0000256" key="10">
    <source>
        <dbReference type="ARBA" id="ARBA00022692"/>
    </source>
</evidence>
<dbReference type="GO" id="GO:0008818">
    <property type="term" value="F:cobalamin 5'-phosphate synthase activity"/>
    <property type="evidence" value="ECO:0007669"/>
    <property type="project" value="UniProtKB-UniRule"/>
</dbReference>
<comment type="catalytic activity">
    <reaction evidence="18 19">
        <text>alpha-ribazole 5'-phosphate + adenosylcob(III)inamide-GDP = adenosylcob(III)alamin 5'-phosphate + GMP + H(+)</text>
        <dbReference type="Rhea" id="RHEA:23560"/>
        <dbReference type="ChEBI" id="CHEBI:15378"/>
        <dbReference type="ChEBI" id="CHEBI:57918"/>
        <dbReference type="ChEBI" id="CHEBI:58115"/>
        <dbReference type="ChEBI" id="CHEBI:60487"/>
        <dbReference type="ChEBI" id="CHEBI:60493"/>
        <dbReference type="EC" id="2.7.8.26"/>
    </reaction>
</comment>
<sequence length="287" mass="30427">MTSESENTSKGAIPPESVPEVTGFAPLTDLNIGLMFLTRLPTAPWRNRPLARAAWCFPLIGTLVGLLGGLIYWGALLLLPSGWIAALLAIAATAIVTGALHEDGFSDAFDGLWGGHEPARRLEIMRDSNIGGYGALALMINVGLRASALVFLFDPKLVLLAMVAAHALSRAQVVWCMNVMPLAGKPGLAARAGRPNSKVTLIALVLGLGMAIWILHLLLEPILILAVCGSSLLAGWLFMALVRRKMGGYNGDTLGAAQQITEIALFLALASAYHWSLTGLNLPKVFS</sequence>
<comment type="subcellular location">
    <subcellularLocation>
        <location evidence="2 19">Cell membrane</location>
        <topology evidence="2 19">Multi-pass membrane protein</topology>
    </subcellularLocation>
</comment>
<dbReference type="Pfam" id="PF02654">
    <property type="entry name" value="CobS"/>
    <property type="match status" value="1"/>
</dbReference>
<feature type="transmembrane region" description="Helical" evidence="19">
    <location>
        <begin position="54"/>
        <end position="75"/>
    </location>
</feature>
<dbReference type="HAMAP" id="MF_00719">
    <property type="entry name" value="CobS"/>
    <property type="match status" value="1"/>
</dbReference>
<dbReference type="EC" id="2.7.8.26" evidence="5 19"/>
<evidence type="ECO:0000256" key="5">
    <source>
        <dbReference type="ARBA" id="ARBA00013200"/>
    </source>
</evidence>
<evidence type="ECO:0000256" key="1">
    <source>
        <dbReference type="ARBA" id="ARBA00001946"/>
    </source>
</evidence>
<dbReference type="NCBIfam" id="TIGR00317">
    <property type="entry name" value="cobS"/>
    <property type="match status" value="1"/>
</dbReference>
<dbReference type="InterPro" id="IPR003805">
    <property type="entry name" value="CobS"/>
</dbReference>
<comment type="similarity">
    <text evidence="4 19">Belongs to the CobS family.</text>
</comment>
<keyword evidence="12 19" id="KW-1133">Transmembrane helix</keyword>
<evidence type="ECO:0000313" key="20">
    <source>
        <dbReference type="EMBL" id="RED47665.1"/>
    </source>
</evidence>
<keyword evidence="21" id="KW-1185">Reference proteome</keyword>
<evidence type="ECO:0000256" key="15">
    <source>
        <dbReference type="ARBA" id="ARBA00032605"/>
    </source>
</evidence>
<dbReference type="GO" id="GO:0009236">
    <property type="term" value="P:cobalamin biosynthetic process"/>
    <property type="evidence" value="ECO:0007669"/>
    <property type="project" value="UniProtKB-UniRule"/>
</dbReference>
<organism evidence="20 21">
    <name type="scientific">Aestuariispira insulae</name>
    <dbReference type="NCBI Taxonomy" id="1461337"/>
    <lineage>
        <taxon>Bacteria</taxon>
        <taxon>Pseudomonadati</taxon>
        <taxon>Pseudomonadota</taxon>
        <taxon>Alphaproteobacteria</taxon>
        <taxon>Rhodospirillales</taxon>
        <taxon>Kiloniellaceae</taxon>
        <taxon>Aestuariispira</taxon>
    </lineage>
</organism>
<evidence type="ECO:0000256" key="8">
    <source>
        <dbReference type="ARBA" id="ARBA00022573"/>
    </source>
</evidence>
<evidence type="ECO:0000256" key="6">
    <source>
        <dbReference type="ARBA" id="ARBA00015850"/>
    </source>
</evidence>
<comment type="catalytic activity">
    <reaction evidence="17 19">
        <text>alpha-ribazole + adenosylcob(III)inamide-GDP = adenosylcob(III)alamin + GMP + H(+)</text>
        <dbReference type="Rhea" id="RHEA:16049"/>
        <dbReference type="ChEBI" id="CHEBI:10329"/>
        <dbReference type="ChEBI" id="CHEBI:15378"/>
        <dbReference type="ChEBI" id="CHEBI:18408"/>
        <dbReference type="ChEBI" id="CHEBI:58115"/>
        <dbReference type="ChEBI" id="CHEBI:60487"/>
        <dbReference type="EC" id="2.7.8.26"/>
    </reaction>
</comment>
<keyword evidence="13 19" id="KW-0472">Membrane</keyword>
<keyword evidence="11 19" id="KW-0460">Magnesium</keyword>
<evidence type="ECO:0000256" key="7">
    <source>
        <dbReference type="ARBA" id="ARBA00022475"/>
    </source>
</evidence>
<feature type="transmembrane region" description="Helical" evidence="19">
    <location>
        <begin position="159"/>
        <end position="178"/>
    </location>
</feature>
<evidence type="ECO:0000313" key="21">
    <source>
        <dbReference type="Proteomes" id="UP000256845"/>
    </source>
</evidence>
<dbReference type="EMBL" id="QRDW01000009">
    <property type="protein sequence ID" value="RED47665.1"/>
    <property type="molecule type" value="Genomic_DNA"/>
</dbReference>
<dbReference type="RefSeq" id="WP_115937823.1">
    <property type="nucleotide sequence ID" value="NZ_QRDW01000009.1"/>
</dbReference>
<gene>
    <name evidence="19" type="primary">cobS</name>
    <name evidence="20" type="ORF">DFP90_10929</name>
</gene>
<comment type="function">
    <text evidence="14 19">Joins adenosylcobinamide-GDP and alpha-ribazole to generate adenosylcobalamin (Ado-cobalamin). Also synthesizes adenosylcobalamin 5'-phosphate from adenosylcobinamide-GDP and alpha-ribazole 5'-phosphate.</text>
</comment>
<feature type="transmembrane region" description="Helical" evidence="19">
    <location>
        <begin position="199"/>
        <end position="216"/>
    </location>
</feature>
<feature type="transmembrane region" description="Helical" evidence="19">
    <location>
        <begin position="222"/>
        <end position="242"/>
    </location>
</feature>
<evidence type="ECO:0000256" key="4">
    <source>
        <dbReference type="ARBA" id="ARBA00010561"/>
    </source>
</evidence>
<feature type="transmembrane region" description="Helical" evidence="19">
    <location>
        <begin position="130"/>
        <end position="153"/>
    </location>
</feature>
<dbReference type="UniPathway" id="UPA00148">
    <property type="reaction ID" value="UER00238"/>
</dbReference>
<evidence type="ECO:0000256" key="17">
    <source>
        <dbReference type="ARBA" id="ARBA00048623"/>
    </source>
</evidence>
<comment type="cofactor">
    <cofactor evidence="1 19">
        <name>Mg(2+)</name>
        <dbReference type="ChEBI" id="CHEBI:18420"/>
    </cofactor>
</comment>
<name>A0A3D9HDW5_9PROT</name>
<accession>A0A3D9HDW5</accession>
<dbReference type="AlphaFoldDB" id="A0A3D9HDW5"/>
<comment type="pathway">
    <text evidence="3 19">Cofactor biosynthesis; adenosylcobalamin biosynthesis; adenosylcobalamin from cob(II)yrinate a,c-diamide: step 7/7.</text>
</comment>
<reference evidence="20 21" key="1">
    <citation type="submission" date="2018-07" db="EMBL/GenBank/DDBJ databases">
        <title>Genomic Encyclopedia of Type Strains, Phase III (KMG-III): the genomes of soil and plant-associated and newly described type strains.</title>
        <authorList>
            <person name="Whitman W."/>
        </authorList>
    </citation>
    <scope>NUCLEOTIDE SEQUENCE [LARGE SCALE GENOMIC DNA]</scope>
    <source>
        <strain evidence="20 21">CECT 8488</strain>
    </source>
</reference>
<evidence type="ECO:0000256" key="16">
    <source>
        <dbReference type="ARBA" id="ARBA00032853"/>
    </source>
</evidence>
<evidence type="ECO:0000256" key="18">
    <source>
        <dbReference type="ARBA" id="ARBA00049504"/>
    </source>
</evidence>
<dbReference type="Proteomes" id="UP000256845">
    <property type="component" value="Unassembled WGS sequence"/>
</dbReference>
<comment type="caution">
    <text evidence="20">The sequence shown here is derived from an EMBL/GenBank/DDBJ whole genome shotgun (WGS) entry which is preliminary data.</text>
</comment>
<feature type="transmembrane region" description="Helical" evidence="19">
    <location>
        <begin position="81"/>
        <end position="100"/>
    </location>
</feature>
<evidence type="ECO:0000256" key="2">
    <source>
        <dbReference type="ARBA" id="ARBA00004651"/>
    </source>
</evidence>
<dbReference type="GO" id="GO:0005886">
    <property type="term" value="C:plasma membrane"/>
    <property type="evidence" value="ECO:0007669"/>
    <property type="project" value="UniProtKB-SubCell"/>
</dbReference>
<evidence type="ECO:0000256" key="14">
    <source>
        <dbReference type="ARBA" id="ARBA00025228"/>
    </source>
</evidence>
<proteinExistence type="inferred from homology"/>
<dbReference type="GO" id="GO:0051073">
    <property type="term" value="F:adenosylcobinamide-GDP ribazoletransferase activity"/>
    <property type="evidence" value="ECO:0007669"/>
    <property type="project" value="UniProtKB-UniRule"/>
</dbReference>
<dbReference type="OrthoDB" id="9794626at2"/>